<sequence length="220" mass="24302">MKTDTAHLAWNDRWATPHGRADWLTPEPDVASFAARLAARGALKVLDLGCGVGRHALAYARLGLGVTAVDMAEQGLSELRRASREEDLAIATRVTAMTELPFETGSFDHVLSFNVIYHGDPLIVRAAVAEIARVLKPGGSYQGTMLSKRNVKYGRGEEVAPNTFVEATVDPDDSDKIHPHFYCNAAELVELFAEFELLSLIDQEHAKPGSWHWHMLAERR</sequence>
<dbReference type="Proteomes" id="UP000245698">
    <property type="component" value="Unassembled WGS sequence"/>
</dbReference>
<keyword evidence="6" id="KW-1185">Reference proteome</keyword>
<dbReference type="Pfam" id="PF13649">
    <property type="entry name" value="Methyltransf_25"/>
    <property type="match status" value="1"/>
</dbReference>
<dbReference type="Gene3D" id="3.40.50.150">
    <property type="entry name" value="Vaccinia Virus protein VP39"/>
    <property type="match status" value="1"/>
</dbReference>
<evidence type="ECO:0000313" key="5">
    <source>
        <dbReference type="EMBL" id="SJM34246.1"/>
    </source>
</evidence>
<protein>
    <submittedName>
        <fullName evidence="5">Type 11 methyltransferase</fullName>
    </submittedName>
</protein>
<evidence type="ECO:0000256" key="1">
    <source>
        <dbReference type="ARBA" id="ARBA00022603"/>
    </source>
</evidence>
<dbReference type="RefSeq" id="WP_123150820.1">
    <property type="nucleotide sequence ID" value="NZ_FUIG01000048.1"/>
</dbReference>
<reference evidence="6" key="1">
    <citation type="submission" date="2016-12" db="EMBL/GenBank/DDBJ databases">
        <authorList>
            <person name="Brunel B."/>
        </authorList>
    </citation>
    <scope>NUCLEOTIDE SEQUENCE [LARGE SCALE GENOMIC DNA]</scope>
</reference>
<feature type="domain" description="Methyltransferase" evidence="4">
    <location>
        <begin position="45"/>
        <end position="139"/>
    </location>
</feature>
<dbReference type="InterPro" id="IPR029063">
    <property type="entry name" value="SAM-dependent_MTases_sf"/>
</dbReference>
<evidence type="ECO:0000313" key="6">
    <source>
        <dbReference type="Proteomes" id="UP000245698"/>
    </source>
</evidence>
<keyword evidence="3" id="KW-0949">S-adenosyl-L-methionine</keyword>
<keyword evidence="2 5" id="KW-0808">Transferase</keyword>
<dbReference type="GO" id="GO:0008168">
    <property type="term" value="F:methyltransferase activity"/>
    <property type="evidence" value="ECO:0007669"/>
    <property type="project" value="UniProtKB-KW"/>
</dbReference>
<name>A0A2P9ASW3_9HYPH</name>
<dbReference type="PANTHER" id="PTHR43464">
    <property type="entry name" value="METHYLTRANSFERASE"/>
    <property type="match status" value="1"/>
</dbReference>
<evidence type="ECO:0000256" key="2">
    <source>
        <dbReference type="ARBA" id="ARBA00022679"/>
    </source>
</evidence>
<dbReference type="InterPro" id="IPR041698">
    <property type="entry name" value="Methyltransf_25"/>
</dbReference>
<accession>A0A2P9ASW3</accession>
<dbReference type="EMBL" id="FUIG01000048">
    <property type="protein sequence ID" value="SJM34246.1"/>
    <property type="molecule type" value="Genomic_DNA"/>
</dbReference>
<dbReference type="SUPFAM" id="SSF53335">
    <property type="entry name" value="S-adenosyl-L-methionine-dependent methyltransferases"/>
    <property type="match status" value="1"/>
</dbReference>
<evidence type="ECO:0000259" key="4">
    <source>
        <dbReference type="Pfam" id="PF13649"/>
    </source>
</evidence>
<organism evidence="5 6">
    <name type="scientific">Mesorhizobium delmotii</name>
    <dbReference type="NCBI Taxonomy" id="1631247"/>
    <lineage>
        <taxon>Bacteria</taxon>
        <taxon>Pseudomonadati</taxon>
        <taxon>Pseudomonadota</taxon>
        <taxon>Alphaproteobacteria</taxon>
        <taxon>Hyphomicrobiales</taxon>
        <taxon>Phyllobacteriaceae</taxon>
        <taxon>Mesorhizobium</taxon>
    </lineage>
</organism>
<gene>
    <name evidence="5" type="ORF">BQ8482_40028</name>
</gene>
<proteinExistence type="predicted"/>
<evidence type="ECO:0000256" key="3">
    <source>
        <dbReference type="ARBA" id="ARBA00022691"/>
    </source>
</evidence>
<dbReference type="GO" id="GO:0032259">
    <property type="term" value="P:methylation"/>
    <property type="evidence" value="ECO:0007669"/>
    <property type="project" value="UniProtKB-KW"/>
</dbReference>
<keyword evidence="1 5" id="KW-0489">Methyltransferase</keyword>
<dbReference type="AlphaFoldDB" id="A0A2P9ASW3"/>
<dbReference type="PANTHER" id="PTHR43464:SF19">
    <property type="entry name" value="UBIQUINONE BIOSYNTHESIS O-METHYLTRANSFERASE, MITOCHONDRIAL"/>
    <property type="match status" value="1"/>
</dbReference>
<dbReference type="CDD" id="cd02440">
    <property type="entry name" value="AdoMet_MTases"/>
    <property type="match status" value="1"/>
</dbReference>